<dbReference type="GO" id="GO:0006355">
    <property type="term" value="P:regulation of DNA-templated transcription"/>
    <property type="evidence" value="ECO:0007669"/>
    <property type="project" value="InterPro"/>
</dbReference>
<dbReference type="GO" id="GO:0003677">
    <property type="term" value="F:DNA binding"/>
    <property type="evidence" value="ECO:0007669"/>
    <property type="project" value="UniProtKB-UniRule"/>
</dbReference>
<evidence type="ECO:0000256" key="8">
    <source>
        <dbReference type="PROSITE-ProRule" id="PRU00108"/>
    </source>
</evidence>
<organism evidence="11 12">
    <name type="scientific">Nepenthes gracilis</name>
    <name type="common">Slender pitcher plant</name>
    <dbReference type="NCBI Taxonomy" id="150966"/>
    <lineage>
        <taxon>Eukaryota</taxon>
        <taxon>Viridiplantae</taxon>
        <taxon>Streptophyta</taxon>
        <taxon>Embryophyta</taxon>
        <taxon>Tracheophyta</taxon>
        <taxon>Spermatophyta</taxon>
        <taxon>Magnoliopsida</taxon>
        <taxon>eudicotyledons</taxon>
        <taxon>Gunneridae</taxon>
        <taxon>Pentapetalae</taxon>
        <taxon>Caryophyllales</taxon>
        <taxon>Nepenthaceae</taxon>
        <taxon>Nepenthes</taxon>
    </lineage>
</organism>
<feature type="compositionally biased region" description="Polar residues" evidence="9">
    <location>
        <begin position="356"/>
        <end position="365"/>
    </location>
</feature>
<comment type="subcellular location">
    <subcellularLocation>
        <location evidence="1 8">Nucleus</location>
    </subcellularLocation>
</comment>
<dbReference type="PROSITE" id="PS50071">
    <property type="entry name" value="HOMEOBOX_2"/>
    <property type="match status" value="1"/>
</dbReference>
<protein>
    <recommendedName>
        <fullName evidence="10">Homeobox domain-containing protein</fullName>
    </recommendedName>
</protein>
<evidence type="ECO:0000256" key="1">
    <source>
        <dbReference type="ARBA" id="ARBA00004123"/>
    </source>
</evidence>
<feature type="DNA-binding region" description="Homeobox" evidence="8">
    <location>
        <begin position="512"/>
        <end position="574"/>
    </location>
</feature>
<keyword evidence="3" id="KW-0805">Transcription regulation</keyword>
<evidence type="ECO:0000313" key="11">
    <source>
        <dbReference type="EMBL" id="GMH09380.1"/>
    </source>
</evidence>
<dbReference type="CDD" id="cd00086">
    <property type="entry name" value="homeodomain"/>
    <property type="match status" value="1"/>
</dbReference>
<evidence type="ECO:0000256" key="6">
    <source>
        <dbReference type="ARBA" id="ARBA00023163"/>
    </source>
</evidence>
<keyword evidence="12" id="KW-1185">Reference proteome</keyword>
<evidence type="ECO:0000256" key="5">
    <source>
        <dbReference type="ARBA" id="ARBA00023155"/>
    </source>
</evidence>
<dbReference type="GO" id="GO:0005634">
    <property type="term" value="C:nucleus"/>
    <property type="evidence" value="ECO:0007669"/>
    <property type="project" value="UniProtKB-SubCell"/>
</dbReference>
<feature type="compositionally biased region" description="Polar residues" evidence="9">
    <location>
        <begin position="644"/>
        <end position="655"/>
    </location>
</feature>
<dbReference type="Pfam" id="PF07526">
    <property type="entry name" value="POX"/>
    <property type="match status" value="1"/>
</dbReference>
<evidence type="ECO:0000256" key="9">
    <source>
        <dbReference type="SAM" id="MobiDB-lite"/>
    </source>
</evidence>
<dbReference type="InterPro" id="IPR006563">
    <property type="entry name" value="POX_dom"/>
</dbReference>
<evidence type="ECO:0000256" key="4">
    <source>
        <dbReference type="ARBA" id="ARBA00023125"/>
    </source>
</evidence>
<feature type="region of interest" description="Disordered" evidence="9">
    <location>
        <begin position="633"/>
        <end position="655"/>
    </location>
</feature>
<keyword evidence="6" id="KW-0804">Transcription</keyword>
<dbReference type="SMART" id="SM00574">
    <property type="entry name" value="POX"/>
    <property type="match status" value="1"/>
</dbReference>
<reference evidence="11" key="1">
    <citation type="submission" date="2023-05" db="EMBL/GenBank/DDBJ databases">
        <title>Nepenthes gracilis genome sequencing.</title>
        <authorList>
            <person name="Fukushima K."/>
        </authorList>
    </citation>
    <scope>NUCLEOTIDE SEQUENCE</scope>
    <source>
        <strain evidence="11">SING2019-196</strain>
    </source>
</reference>
<feature type="domain" description="Homeobox" evidence="10">
    <location>
        <begin position="510"/>
        <end position="573"/>
    </location>
</feature>
<proteinExistence type="inferred from homology"/>
<keyword evidence="7 8" id="KW-0539">Nucleus</keyword>
<dbReference type="PANTHER" id="PTHR11850">
    <property type="entry name" value="HOMEOBOX PROTEIN TRANSCRIPTION FACTORS"/>
    <property type="match status" value="1"/>
</dbReference>
<dbReference type="Gene3D" id="1.10.10.60">
    <property type="entry name" value="Homeodomain-like"/>
    <property type="match status" value="1"/>
</dbReference>
<dbReference type="Proteomes" id="UP001279734">
    <property type="component" value="Unassembled WGS sequence"/>
</dbReference>
<feature type="region of interest" description="Disordered" evidence="9">
    <location>
        <begin position="356"/>
        <end position="384"/>
    </location>
</feature>
<evidence type="ECO:0000256" key="2">
    <source>
        <dbReference type="ARBA" id="ARBA00006454"/>
    </source>
</evidence>
<feature type="compositionally biased region" description="Basic and acidic residues" evidence="9">
    <location>
        <begin position="634"/>
        <end position="643"/>
    </location>
</feature>
<comment type="similarity">
    <text evidence="2">Belongs to the TALE/BELL homeobox family.</text>
</comment>
<keyword evidence="4 8" id="KW-0238">DNA-binding</keyword>
<dbReference type="EMBL" id="BSYO01000009">
    <property type="protein sequence ID" value="GMH09380.1"/>
    <property type="molecule type" value="Genomic_DNA"/>
</dbReference>
<dbReference type="SUPFAM" id="SSF46689">
    <property type="entry name" value="Homeodomain-like"/>
    <property type="match status" value="1"/>
</dbReference>
<accession>A0AAD3SDP0</accession>
<evidence type="ECO:0000256" key="3">
    <source>
        <dbReference type="ARBA" id="ARBA00023015"/>
    </source>
</evidence>
<keyword evidence="5 8" id="KW-0371">Homeobox</keyword>
<gene>
    <name evidence="11" type="ORF">Nepgr_011221</name>
</gene>
<evidence type="ECO:0000313" key="12">
    <source>
        <dbReference type="Proteomes" id="UP001279734"/>
    </source>
</evidence>
<sequence>MSAYVSVCRLVFGHGREKEWRGRGGGGGKWQAAEKAETIGPPPFNGRSLKAAVLDFLTSRSSSARLYNFTSQLFQHGAIIKRLQVREKSRKRREGCMAQQAEKEKSRLMESSTGYCYSAISPTNTTVQTHLVRHMQSLETNPEIYSLTAGVEMIGFQPKSLHQNQSVSNNPVLWKGFLSKPANGPGPLSSSSKAITEPSTSDFYGHDQFANETSCENHLMAAPESAAWQESRLLLDESSLRCAFPCEGNERPSRGLSLSLSSSNPSTIGLQSFELRHTHDNQSHHSQDQLRDLSFIPSNSRDGFCGKPSNIQQVIIHDDFLGKGESSSLPQGLYQLTNSKFLGPAQELLDEFCNLGTKQTDQPPKQKNKRWEDDNNSAGSSSSRQLQSLYALDLMELQRRKRKLFVMLEELERRYKQYCVQMNAVVSSFEAAAGSGAASVYSAMASKAMSRHFRCLRDGIVGQIKATGKAMGDKDAVAPGTSRGETPRLRIIDRALRQQRAFQQMSMMESHPWRPQRGLPERSVSVLRAWLFEHFLHPYPSDVDKHILARQTGLTRSQVSNWFINARVRLWKPMVEEMYLEEAKQEHDKMASISNNADDTGSRHNQNPQAQDQKPMPDQLLRADTDCLSSIIRGSDKIRDKNTKTSPPHNANTGSLQHLTQQAFGRLEAFAPIDLDFPTYNQNAHESFGSGGAAVSLTLGLQQNAGNGVSLAFSPAAQNPLFYTRDHMEDGQPVQFSLLDGEGQNLQYRNLMGAQLLHDYT</sequence>
<dbReference type="InterPro" id="IPR001356">
    <property type="entry name" value="HD"/>
</dbReference>
<dbReference type="InterPro" id="IPR009057">
    <property type="entry name" value="Homeodomain-like_sf"/>
</dbReference>
<feature type="region of interest" description="Disordered" evidence="9">
    <location>
        <begin position="586"/>
        <end position="618"/>
    </location>
</feature>
<evidence type="ECO:0000256" key="7">
    <source>
        <dbReference type="ARBA" id="ARBA00023242"/>
    </source>
</evidence>
<dbReference type="AlphaFoldDB" id="A0AAD3SDP0"/>
<dbReference type="InterPro" id="IPR050224">
    <property type="entry name" value="TALE_homeobox"/>
</dbReference>
<comment type="caution">
    <text evidence="11">The sequence shown here is derived from an EMBL/GenBank/DDBJ whole genome shotgun (WGS) entry which is preliminary data.</text>
</comment>
<name>A0AAD3SDP0_NEPGR</name>
<dbReference type="Pfam" id="PF05920">
    <property type="entry name" value="Homeobox_KN"/>
    <property type="match status" value="1"/>
</dbReference>
<dbReference type="SMART" id="SM00389">
    <property type="entry name" value="HOX"/>
    <property type="match status" value="1"/>
</dbReference>
<feature type="compositionally biased region" description="Polar residues" evidence="9">
    <location>
        <begin position="592"/>
        <end position="612"/>
    </location>
</feature>
<dbReference type="FunFam" id="1.10.10.60:FF:000083">
    <property type="entry name" value="BEL1-like homeodomain protein 4"/>
    <property type="match status" value="1"/>
</dbReference>
<dbReference type="InterPro" id="IPR008422">
    <property type="entry name" value="KN_HD"/>
</dbReference>
<evidence type="ECO:0000259" key="10">
    <source>
        <dbReference type="PROSITE" id="PS50071"/>
    </source>
</evidence>